<evidence type="ECO:0000256" key="7">
    <source>
        <dbReference type="SAM" id="Phobius"/>
    </source>
</evidence>
<feature type="transmembrane region" description="Helical" evidence="7">
    <location>
        <begin position="398"/>
        <end position="420"/>
    </location>
</feature>
<evidence type="ECO:0000256" key="6">
    <source>
        <dbReference type="ARBA" id="ARBA00023136"/>
    </source>
</evidence>
<dbReference type="GO" id="GO:0005886">
    <property type="term" value="C:plasma membrane"/>
    <property type="evidence" value="ECO:0007669"/>
    <property type="project" value="TreeGrafter"/>
</dbReference>
<evidence type="ECO:0000313" key="8">
    <source>
        <dbReference type="EMBL" id="KAK5584380.1"/>
    </source>
</evidence>
<sequence length="488" mass="55404">MENNFIFDSINGDNITTDSINSSVYSLQSSVSSTISNKSINEQKYINDQENDQKKEILEIIDLSDYTPEIIKNKIEIEDLNNKKINKIDGKIGFLIFILGMGNMLPFHTFLASLDYLDGIFPQYKMSSTFPFIYMVVVCLTFIILLRFQNKFKAHLILSSGFPCYISIMILTPIVIITSHSPITTYLIILLFMGLCAVIDGLCQGTIFSYASRFGPQYSLIAQTGTGVASVVVVITRLTCKLSFSSDNNGKKIGSVVYFVISAIIILIAITTFFFSLKIEKIRKILITNNDKNQNEVENSNITTIGRDEIIVDNKSKEEKHHPFKEVFKKTYGFGFMVFYNFFIVLFLFPGIIIQIKSLNGIRSDWWIFIMISVYNISDCLGKMLISMLHRFIIPLKIVWSILFGKTIFVLLFFLCIYYDKFNHEPMVLVFLILFGFISGTLVSYGVSEGPKRVDQKLKPTCSVFLSLSLNLGLMLGSSLNLLVSFFM</sequence>
<organism evidence="8 9">
    <name type="scientific">Dictyostelium firmibasis</name>
    <dbReference type="NCBI Taxonomy" id="79012"/>
    <lineage>
        <taxon>Eukaryota</taxon>
        <taxon>Amoebozoa</taxon>
        <taxon>Evosea</taxon>
        <taxon>Eumycetozoa</taxon>
        <taxon>Dictyostelia</taxon>
        <taxon>Dictyosteliales</taxon>
        <taxon>Dictyosteliaceae</taxon>
        <taxon>Dictyostelium</taxon>
    </lineage>
</organism>
<evidence type="ECO:0000256" key="3">
    <source>
        <dbReference type="ARBA" id="ARBA00022448"/>
    </source>
</evidence>
<feature type="transmembrane region" description="Helical" evidence="7">
    <location>
        <begin position="92"/>
        <end position="111"/>
    </location>
</feature>
<gene>
    <name evidence="8" type="ORF">RB653_005991</name>
</gene>
<keyword evidence="4 7" id="KW-0812">Transmembrane</keyword>
<dbReference type="AlphaFoldDB" id="A0AAN7UB97"/>
<feature type="transmembrane region" description="Helical" evidence="7">
    <location>
        <begin position="366"/>
        <end position="386"/>
    </location>
</feature>
<dbReference type="GO" id="GO:0005337">
    <property type="term" value="F:nucleoside transmembrane transporter activity"/>
    <property type="evidence" value="ECO:0007669"/>
    <property type="project" value="InterPro"/>
</dbReference>
<feature type="transmembrane region" description="Helical" evidence="7">
    <location>
        <begin position="215"/>
        <end position="236"/>
    </location>
</feature>
<evidence type="ECO:0000256" key="1">
    <source>
        <dbReference type="ARBA" id="ARBA00004141"/>
    </source>
</evidence>
<keyword evidence="6 7" id="KW-0472">Membrane</keyword>
<feature type="transmembrane region" description="Helical" evidence="7">
    <location>
        <begin position="256"/>
        <end position="277"/>
    </location>
</feature>
<dbReference type="InterPro" id="IPR036259">
    <property type="entry name" value="MFS_trans_sf"/>
</dbReference>
<evidence type="ECO:0000256" key="4">
    <source>
        <dbReference type="ARBA" id="ARBA00022692"/>
    </source>
</evidence>
<comment type="subcellular location">
    <subcellularLocation>
        <location evidence="1">Membrane</location>
        <topology evidence="1">Multi-pass membrane protein</topology>
    </subcellularLocation>
</comment>
<keyword evidence="3" id="KW-0813">Transport</keyword>
<dbReference type="SUPFAM" id="SSF103473">
    <property type="entry name" value="MFS general substrate transporter"/>
    <property type="match status" value="1"/>
</dbReference>
<keyword evidence="9" id="KW-1185">Reference proteome</keyword>
<feature type="transmembrane region" description="Helical" evidence="7">
    <location>
        <begin position="468"/>
        <end position="487"/>
    </location>
</feature>
<comment type="similarity">
    <text evidence="2">Belongs to the SLC29A/ENT transporter (TC 2.A.57) family.</text>
</comment>
<evidence type="ECO:0000313" key="9">
    <source>
        <dbReference type="Proteomes" id="UP001344447"/>
    </source>
</evidence>
<proteinExistence type="inferred from homology"/>
<feature type="transmembrane region" description="Helical" evidence="7">
    <location>
        <begin position="131"/>
        <end position="148"/>
    </location>
</feature>
<dbReference type="PANTHER" id="PTHR10332">
    <property type="entry name" value="EQUILIBRATIVE NUCLEOSIDE TRANSPORTER"/>
    <property type="match status" value="1"/>
</dbReference>
<evidence type="ECO:0000256" key="5">
    <source>
        <dbReference type="ARBA" id="ARBA00022989"/>
    </source>
</evidence>
<protein>
    <submittedName>
        <fullName evidence="8">Uncharacterized protein</fullName>
    </submittedName>
</protein>
<keyword evidence="5 7" id="KW-1133">Transmembrane helix</keyword>
<reference evidence="8 9" key="1">
    <citation type="submission" date="2023-11" db="EMBL/GenBank/DDBJ databases">
        <title>Dfirmibasis_genome.</title>
        <authorList>
            <person name="Edelbroek B."/>
            <person name="Kjellin J."/>
            <person name="Jerlstrom-Hultqvist J."/>
            <person name="Soderbom F."/>
        </authorList>
    </citation>
    <scope>NUCLEOTIDE SEQUENCE [LARGE SCALE GENOMIC DNA]</scope>
    <source>
        <strain evidence="8 9">TNS-C-14</strain>
    </source>
</reference>
<comment type="caution">
    <text evidence="8">The sequence shown here is derived from an EMBL/GenBank/DDBJ whole genome shotgun (WGS) entry which is preliminary data.</text>
</comment>
<feature type="transmembrane region" description="Helical" evidence="7">
    <location>
        <begin position="332"/>
        <end position="354"/>
    </location>
</feature>
<accession>A0AAN7UB97</accession>
<dbReference type="InterPro" id="IPR002259">
    <property type="entry name" value="Eqnu_transpt"/>
</dbReference>
<dbReference type="PANTHER" id="PTHR10332:SF10">
    <property type="entry name" value="EQUILIBRATIVE NUCLEOSIDE TRANSPORTER 4"/>
    <property type="match status" value="1"/>
</dbReference>
<feature type="transmembrane region" description="Helical" evidence="7">
    <location>
        <begin position="426"/>
        <end position="447"/>
    </location>
</feature>
<feature type="transmembrane region" description="Helical" evidence="7">
    <location>
        <begin position="155"/>
        <end position="177"/>
    </location>
</feature>
<dbReference type="PRINTS" id="PR01130">
    <property type="entry name" value="DERENTRNSPRT"/>
</dbReference>
<name>A0AAN7UB97_9MYCE</name>
<evidence type="ECO:0000256" key="2">
    <source>
        <dbReference type="ARBA" id="ARBA00007965"/>
    </source>
</evidence>
<dbReference type="Proteomes" id="UP001344447">
    <property type="component" value="Unassembled WGS sequence"/>
</dbReference>
<dbReference type="Pfam" id="PF01733">
    <property type="entry name" value="Nucleoside_tran"/>
    <property type="match status" value="1"/>
</dbReference>
<feature type="transmembrane region" description="Helical" evidence="7">
    <location>
        <begin position="183"/>
        <end position="203"/>
    </location>
</feature>
<dbReference type="EMBL" id="JAVFKY010000001">
    <property type="protein sequence ID" value="KAK5584380.1"/>
    <property type="molecule type" value="Genomic_DNA"/>
</dbReference>